<dbReference type="PANTHER" id="PTHR34989">
    <property type="entry name" value="PROTEIN HDED"/>
    <property type="match status" value="1"/>
</dbReference>
<evidence type="ECO:0000256" key="1">
    <source>
        <dbReference type="SAM" id="Phobius"/>
    </source>
</evidence>
<keyword evidence="1" id="KW-1133">Transmembrane helix</keyword>
<reference evidence="3" key="1">
    <citation type="submission" date="2018-02" db="EMBL/GenBank/DDBJ databases">
        <authorList>
            <person name="Hausmann B."/>
        </authorList>
    </citation>
    <scope>NUCLEOTIDE SEQUENCE [LARGE SCALE GENOMIC DNA]</scope>
    <source>
        <strain evidence="3">Peat soil MAG SbA5</strain>
    </source>
</reference>
<keyword evidence="1" id="KW-0812">Transmembrane</keyword>
<dbReference type="EMBL" id="OKRB01000055">
    <property type="protein sequence ID" value="SPE18263.1"/>
    <property type="molecule type" value="Genomic_DNA"/>
</dbReference>
<dbReference type="Proteomes" id="UP000239735">
    <property type="component" value="Unassembled WGS sequence"/>
</dbReference>
<dbReference type="GO" id="GO:0005886">
    <property type="term" value="C:plasma membrane"/>
    <property type="evidence" value="ECO:0007669"/>
    <property type="project" value="TreeGrafter"/>
</dbReference>
<dbReference type="PANTHER" id="PTHR34989:SF1">
    <property type="entry name" value="PROTEIN HDED"/>
    <property type="match status" value="1"/>
</dbReference>
<dbReference type="OrthoDB" id="9815400at2"/>
<protein>
    <recommendedName>
        <fullName evidence="4">HdeD family acid-resistance protein</fullName>
    </recommendedName>
</protein>
<dbReference type="AlphaFoldDB" id="A0A2N9L539"/>
<feature type="transmembrane region" description="Helical" evidence="1">
    <location>
        <begin position="158"/>
        <end position="183"/>
    </location>
</feature>
<evidence type="ECO:0000313" key="3">
    <source>
        <dbReference type="Proteomes" id="UP000239735"/>
    </source>
</evidence>
<dbReference type="InterPro" id="IPR052712">
    <property type="entry name" value="Acid_resist_chaperone_HdeD"/>
</dbReference>
<dbReference type="Pfam" id="PF03729">
    <property type="entry name" value="DUF308"/>
    <property type="match status" value="1"/>
</dbReference>
<feature type="transmembrane region" description="Helical" evidence="1">
    <location>
        <begin position="107"/>
        <end position="126"/>
    </location>
</feature>
<organism evidence="2 3">
    <name type="scientific">Candidatus Sulfuritelmatomonas gaucii</name>
    <dbReference type="NCBI Taxonomy" id="2043161"/>
    <lineage>
        <taxon>Bacteria</taxon>
        <taxon>Pseudomonadati</taxon>
        <taxon>Acidobacteriota</taxon>
        <taxon>Terriglobia</taxon>
        <taxon>Terriglobales</taxon>
        <taxon>Acidobacteriaceae</taxon>
        <taxon>Candidatus Sulfuritelmatomonas</taxon>
    </lineage>
</organism>
<dbReference type="InterPro" id="IPR005325">
    <property type="entry name" value="DUF308_memb"/>
</dbReference>
<proteinExistence type="predicted"/>
<feature type="transmembrane region" description="Helical" evidence="1">
    <location>
        <begin position="77"/>
        <end position="95"/>
    </location>
</feature>
<keyword evidence="1" id="KW-0472">Membrane</keyword>
<gene>
    <name evidence="2" type="ORF">SBA5_1480004</name>
</gene>
<feature type="transmembrane region" description="Helical" evidence="1">
    <location>
        <begin position="52"/>
        <end position="71"/>
    </location>
</feature>
<evidence type="ECO:0008006" key="4">
    <source>
        <dbReference type="Google" id="ProtNLM"/>
    </source>
</evidence>
<feature type="transmembrane region" description="Helical" evidence="1">
    <location>
        <begin position="20"/>
        <end position="40"/>
    </location>
</feature>
<feature type="transmembrane region" description="Helical" evidence="1">
    <location>
        <begin position="132"/>
        <end position="151"/>
    </location>
</feature>
<accession>A0A2N9L539</accession>
<sequence length="186" mass="19880">MTVGDIQALEVQIPREIIQYWGWFLAFGIGVLVLGIAAVVRAVAATVVSMLFFGWLLVLASGIEIAQAVMVGHWAGFFQHLLAAILFGIAGLLLVTRPVKSAEVLTVFMAMFFLVGGLFQIIGSIALALPGWGWQVADGLITLVLGLLVLGQWPASGLWVIGLFIGIDLIFYGCAWIALALGLRSL</sequence>
<evidence type="ECO:0000313" key="2">
    <source>
        <dbReference type="EMBL" id="SPE18263.1"/>
    </source>
</evidence>
<name>A0A2N9L539_9BACT</name>